<protein>
    <submittedName>
        <fullName evidence="2">Uncharacterized protein DUF1801</fullName>
    </submittedName>
</protein>
<sequence>MTTNKKSAEATGKKPIKLSGPQQVVEFFNNLEHPLKKEIEEVRKIILSTNESITEHIKWNAPSFCFNNEDRVTFNLQGKGFFRLVFHCGAKVKDHAVNENLFEDTTGLLDWVTTDRAIIKLTDMNDVESKKEKLATVVAKWIEVTCSK</sequence>
<dbReference type="AlphaFoldDB" id="A0A368VF38"/>
<accession>A0A368VF38</accession>
<proteinExistence type="predicted"/>
<evidence type="ECO:0000259" key="1">
    <source>
        <dbReference type="Pfam" id="PF08818"/>
    </source>
</evidence>
<name>A0A368VF38_9BACL</name>
<keyword evidence="3" id="KW-1185">Reference proteome</keyword>
<dbReference type="RefSeq" id="WP_114384372.1">
    <property type="nucleotide sequence ID" value="NZ_QPJD01000077.1"/>
</dbReference>
<dbReference type="EMBL" id="QPJD01000077">
    <property type="protein sequence ID" value="RCW38845.1"/>
    <property type="molecule type" value="Genomic_DNA"/>
</dbReference>
<dbReference type="Proteomes" id="UP000252415">
    <property type="component" value="Unassembled WGS sequence"/>
</dbReference>
<reference evidence="2 3" key="1">
    <citation type="submission" date="2018-07" db="EMBL/GenBank/DDBJ databases">
        <title>Genomic Encyclopedia of Type Strains, Phase III (KMG-III): the genomes of soil and plant-associated and newly described type strains.</title>
        <authorList>
            <person name="Whitman W."/>
        </authorList>
    </citation>
    <scope>NUCLEOTIDE SEQUENCE [LARGE SCALE GENOMIC DNA]</scope>
    <source>
        <strain evidence="2 3">CECT 7506</strain>
    </source>
</reference>
<comment type="caution">
    <text evidence="2">The sequence shown here is derived from an EMBL/GenBank/DDBJ whole genome shotgun (WGS) entry which is preliminary data.</text>
</comment>
<dbReference type="SUPFAM" id="SSF159888">
    <property type="entry name" value="YdhG-like"/>
    <property type="match status" value="1"/>
</dbReference>
<dbReference type="InterPro" id="IPR014922">
    <property type="entry name" value="YdhG-like"/>
</dbReference>
<evidence type="ECO:0000313" key="3">
    <source>
        <dbReference type="Proteomes" id="UP000252415"/>
    </source>
</evidence>
<organism evidence="2 3">
    <name type="scientific">Paenibacillus prosopidis</name>
    <dbReference type="NCBI Taxonomy" id="630520"/>
    <lineage>
        <taxon>Bacteria</taxon>
        <taxon>Bacillati</taxon>
        <taxon>Bacillota</taxon>
        <taxon>Bacilli</taxon>
        <taxon>Bacillales</taxon>
        <taxon>Paenibacillaceae</taxon>
        <taxon>Paenibacillus</taxon>
    </lineage>
</organism>
<dbReference type="Pfam" id="PF08818">
    <property type="entry name" value="DUF1801"/>
    <property type="match status" value="1"/>
</dbReference>
<evidence type="ECO:0000313" key="2">
    <source>
        <dbReference type="EMBL" id="RCW38845.1"/>
    </source>
</evidence>
<dbReference type="OrthoDB" id="9811812at2"/>
<feature type="domain" description="YdhG-like" evidence="1">
    <location>
        <begin position="36"/>
        <end position="142"/>
    </location>
</feature>
<gene>
    <name evidence="2" type="ORF">DFP97_1771</name>
</gene>
<dbReference type="Gene3D" id="3.90.1150.200">
    <property type="match status" value="1"/>
</dbReference>